<protein>
    <recommendedName>
        <fullName evidence="3">HipA-like C-terminal domain-containing protein</fullName>
    </recommendedName>
</protein>
<dbReference type="Proteomes" id="UP001595455">
    <property type="component" value="Unassembled WGS sequence"/>
</dbReference>
<reference evidence="2" key="1">
    <citation type="journal article" date="2019" name="Int. J. Syst. Evol. Microbiol.">
        <title>The Global Catalogue of Microorganisms (GCM) 10K type strain sequencing project: providing services to taxonomists for standard genome sequencing and annotation.</title>
        <authorList>
            <consortium name="The Broad Institute Genomics Platform"/>
            <consortium name="The Broad Institute Genome Sequencing Center for Infectious Disease"/>
            <person name="Wu L."/>
            <person name="Ma J."/>
        </authorList>
    </citation>
    <scope>NUCLEOTIDE SEQUENCE [LARGE SCALE GENOMIC DNA]</scope>
    <source>
        <strain evidence="2">KCTC 62575</strain>
    </source>
</reference>
<comment type="caution">
    <text evidence="1">The sequence shown here is derived from an EMBL/GenBank/DDBJ whole genome shotgun (WGS) entry which is preliminary data.</text>
</comment>
<sequence>MIEIIESDGYLDTLKQMSPTSGGISARTYLATVQWPDGQVIDSYVKLFPADVRIKELINESFGFLLAGTVNLPQSNRAALIKLDVNEFSIDTSNDPFASDNGFVYGWVTSSLGGDNLRKTFLKNYPNNVTNDEAQKLMIFLNNWSQFPNLIAFDDWIGNIDRNIGNLIFINKNNVAIIDHGRLFGVENWLIQSINADLDCDNKMLNIFKESHHGAIIHPSRCKPILDSAIHQQTSYTNALVQVKDEIIKIDSIIDSKLSTNINHFFDYFDRRFANIASRLPLALAA</sequence>
<dbReference type="RefSeq" id="WP_228199080.1">
    <property type="nucleotide sequence ID" value="NZ_JBHRSF010000064.1"/>
</dbReference>
<proteinExistence type="predicted"/>
<gene>
    <name evidence="1" type="ORF">ACFODO_13875</name>
</gene>
<organism evidence="1 2">
    <name type="scientific">Acinetobacter sichuanensis</name>
    <dbReference type="NCBI Taxonomy" id="2136183"/>
    <lineage>
        <taxon>Bacteria</taxon>
        <taxon>Pseudomonadati</taxon>
        <taxon>Pseudomonadota</taxon>
        <taxon>Gammaproteobacteria</taxon>
        <taxon>Moraxellales</taxon>
        <taxon>Moraxellaceae</taxon>
        <taxon>Acinetobacter</taxon>
    </lineage>
</organism>
<evidence type="ECO:0000313" key="1">
    <source>
        <dbReference type="EMBL" id="MFC2996338.1"/>
    </source>
</evidence>
<evidence type="ECO:0008006" key="3">
    <source>
        <dbReference type="Google" id="ProtNLM"/>
    </source>
</evidence>
<keyword evidence="2" id="KW-1185">Reference proteome</keyword>
<evidence type="ECO:0000313" key="2">
    <source>
        <dbReference type="Proteomes" id="UP001595455"/>
    </source>
</evidence>
<dbReference type="EMBL" id="JBHRSF010000064">
    <property type="protein sequence ID" value="MFC2996338.1"/>
    <property type="molecule type" value="Genomic_DNA"/>
</dbReference>
<name>A0ABV7BHY1_9GAMM</name>
<accession>A0ABV7BHY1</accession>